<keyword evidence="2" id="KW-0255">Endonuclease</keyword>
<dbReference type="VEuPathDB" id="VectorBase:ASIC018412"/>
<reference evidence="2 4" key="1">
    <citation type="journal article" date="2014" name="BMC Genomics">
        <title>Genome sequence of Anopheles sinensis provides insight into genetics basis of mosquito competence for malaria parasites.</title>
        <authorList>
            <person name="Zhou D."/>
            <person name="Zhang D."/>
            <person name="Ding G."/>
            <person name="Shi L."/>
            <person name="Hou Q."/>
            <person name="Ye Y."/>
            <person name="Xu Y."/>
            <person name="Zhou H."/>
            <person name="Xiong C."/>
            <person name="Li S."/>
            <person name="Yu J."/>
            <person name="Hong S."/>
            <person name="Yu X."/>
            <person name="Zou P."/>
            <person name="Chen C."/>
            <person name="Chang X."/>
            <person name="Wang W."/>
            <person name="Lv Y."/>
            <person name="Sun Y."/>
            <person name="Ma L."/>
            <person name="Shen B."/>
            <person name="Zhu C."/>
        </authorList>
    </citation>
    <scope>NUCLEOTIDE SEQUENCE [LARGE SCALE GENOMIC DNA]</scope>
</reference>
<dbReference type="AlphaFoldDB" id="A0A084WJJ4"/>
<feature type="compositionally biased region" description="Polar residues" evidence="1">
    <location>
        <begin position="26"/>
        <end position="39"/>
    </location>
</feature>
<dbReference type="GO" id="GO:0004519">
    <property type="term" value="F:endonuclease activity"/>
    <property type="evidence" value="ECO:0007669"/>
    <property type="project" value="UniProtKB-KW"/>
</dbReference>
<evidence type="ECO:0000313" key="2">
    <source>
        <dbReference type="EMBL" id="KFB50388.1"/>
    </source>
</evidence>
<evidence type="ECO:0000313" key="3">
    <source>
        <dbReference type="EnsemblMetazoa" id="ASIC018412-PA"/>
    </source>
</evidence>
<keyword evidence="2" id="KW-0540">Nuclease</keyword>
<evidence type="ECO:0000313" key="4">
    <source>
        <dbReference type="Proteomes" id="UP000030765"/>
    </source>
</evidence>
<sequence length="107" mass="12051">MNRLAPGRTSSRPAVPSEAGEKILTAHNNPPWQPPTTQRRAGKTAHRVLLLGGHLSSDRNTNFNSPPKRRRKVLLIMGLPLAAERRLGKRVKTMHKTMAVYGWKRKK</sequence>
<dbReference type="Proteomes" id="UP000030765">
    <property type="component" value="Unassembled WGS sequence"/>
</dbReference>
<dbReference type="EMBL" id="ATLV01024037">
    <property type="status" value="NOT_ANNOTATED_CDS"/>
    <property type="molecule type" value="Genomic_DNA"/>
</dbReference>
<dbReference type="EMBL" id="KE525348">
    <property type="protein sequence ID" value="KFB50388.1"/>
    <property type="molecule type" value="Genomic_DNA"/>
</dbReference>
<reference evidence="3" key="2">
    <citation type="submission" date="2020-05" db="UniProtKB">
        <authorList>
            <consortium name="EnsemblMetazoa"/>
        </authorList>
    </citation>
    <scope>IDENTIFICATION</scope>
</reference>
<feature type="region of interest" description="Disordered" evidence="1">
    <location>
        <begin position="1"/>
        <end position="44"/>
    </location>
</feature>
<name>A0A084WJJ4_ANOSI</name>
<accession>A0A084WJJ4</accession>
<keyword evidence="2" id="KW-0378">Hydrolase</keyword>
<dbReference type="GO" id="GO:0004527">
    <property type="term" value="F:exonuclease activity"/>
    <property type="evidence" value="ECO:0007669"/>
    <property type="project" value="UniProtKB-KW"/>
</dbReference>
<evidence type="ECO:0000256" key="1">
    <source>
        <dbReference type="SAM" id="MobiDB-lite"/>
    </source>
</evidence>
<proteinExistence type="predicted"/>
<dbReference type="EnsemblMetazoa" id="ASIC018412-RA">
    <property type="protein sequence ID" value="ASIC018412-PA"/>
    <property type="gene ID" value="ASIC018412"/>
</dbReference>
<gene>
    <name evidence="2" type="ORF">ZHAS_00018412</name>
</gene>
<keyword evidence="4" id="KW-1185">Reference proteome</keyword>
<organism evidence="2">
    <name type="scientific">Anopheles sinensis</name>
    <name type="common">Mosquito</name>
    <dbReference type="NCBI Taxonomy" id="74873"/>
    <lineage>
        <taxon>Eukaryota</taxon>
        <taxon>Metazoa</taxon>
        <taxon>Ecdysozoa</taxon>
        <taxon>Arthropoda</taxon>
        <taxon>Hexapoda</taxon>
        <taxon>Insecta</taxon>
        <taxon>Pterygota</taxon>
        <taxon>Neoptera</taxon>
        <taxon>Endopterygota</taxon>
        <taxon>Diptera</taxon>
        <taxon>Nematocera</taxon>
        <taxon>Culicoidea</taxon>
        <taxon>Culicidae</taxon>
        <taxon>Anophelinae</taxon>
        <taxon>Anopheles</taxon>
    </lineage>
</organism>
<protein>
    <submittedName>
        <fullName evidence="2 3">Putative Endonuclease/exonuclease/phosphatase protein</fullName>
    </submittedName>
</protein>
<keyword evidence="2" id="KW-0269">Exonuclease</keyword>